<comment type="caution">
    <text evidence="4">The sequence shown here is derived from an EMBL/GenBank/DDBJ whole genome shotgun (WGS) entry which is preliminary data.</text>
</comment>
<organism evidence="4 5">
    <name type="scientific">Entomortierella parvispora</name>
    <dbReference type="NCBI Taxonomy" id="205924"/>
    <lineage>
        <taxon>Eukaryota</taxon>
        <taxon>Fungi</taxon>
        <taxon>Fungi incertae sedis</taxon>
        <taxon>Mucoromycota</taxon>
        <taxon>Mortierellomycotina</taxon>
        <taxon>Mortierellomycetes</taxon>
        <taxon>Mortierellales</taxon>
        <taxon>Mortierellaceae</taxon>
        <taxon>Entomortierella</taxon>
    </lineage>
</organism>
<gene>
    <name evidence="4" type="ORF">EMPS_03487</name>
</gene>
<sequence>MKFITAIAALLVAAVAQAQVPFTNCATGATDITIDTFSIAPYPLCVNKNVCATGSGSLSTPVIAGAKLSIVGRYLNKIVYTDNQDLCALMSAQGFPCPIPTTMTSITACVLVKSTAPVGIPVNLQVQATNGNGHVLFCQAAVVQAQNC</sequence>
<proteinExistence type="predicted"/>
<feature type="chain" id="PRO_5040333963" description="Phosphatidylglycerol/phosphatidylinositol transfer protein" evidence="2">
    <location>
        <begin position="19"/>
        <end position="148"/>
    </location>
</feature>
<dbReference type="OrthoDB" id="2405630at2759"/>
<keyword evidence="5" id="KW-1185">Reference proteome</keyword>
<protein>
    <recommendedName>
        <fullName evidence="1">Phosphatidylglycerol/phosphatidylinositol transfer protein</fullName>
    </recommendedName>
</protein>
<feature type="signal peptide" evidence="2">
    <location>
        <begin position="1"/>
        <end position="18"/>
    </location>
</feature>
<dbReference type="Proteomes" id="UP000827284">
    <property type="component" value="Unassembled WGS sequence"/>
</dbReference>
<reference evidence="4" key="1">
    <citation type="submission" date="2021-11" db="EMBL/GenBank/DDBJ databases">
        <authorList>
            <person name="Herlambang A."/>
            <person name="Guo Y."/>
            <person name="Takashima Y."/>
            <person name="Nishizawa T."/>
        </authorList>
    </citation>
    <scope>NUCLEOTIDE SEQUENCE</scope>
    <source>
        <strain evidence="4">E1425</strain>
    </source>
</reference>
<dbReference type="EMBL" id="BQFW01000004">
    <property type="protein sequence ID" value="GJJ71137.1"/>
    <property type="molecule type" value="Genomic_DNA"/>
</dbReference>
<dbReference type="SUPFAM" id="SSF81296">
    <property type="entry name" value="E set domains"/>
    <property type="match status" value="1"/>
</dbReference>
<evidence type="ECO:0000313" key="4">
    <source>
        <dbReference type="EMBL" id="GJJ71137.1"/>
    </source>
</evidence>
<name>A0A9P3LUM6_9FUNG</name>
<dbReference type="InterPro" id="IPR003172">
    <property type="entry name" value="ML_dom"/>
</dbReference>
<feature type="domain" description="MD-2-related lipid-recognition" evidence="3">
    <location>
        <begin position="22"/>
        <end position="143"/>
    </location>
</feature>
<evidence type="ECO:0000313" key="5">
    <source>
        <dbReference type="Proteomes" id="UP000827284"/>
    </source>
</evidence>
<reference evidence="4" key="2">
    <citation type="journal article" date="2022" name="Microbiol. Resour. Announc.">
        <title>Whole-Genome Sequence of Entomortierella parvispora E1425, a Mucoromycotan Fungus Associated with Burkholderiaceae-Related Endosymbiotic Bacteria.</title>
        <authorList>
            <person name="Herlambang A."/>
            <person name="Guo Y."/>
            <person name="Takashima Y."/>
            <person name="Narisawa K."/>
            <person name="Ohta H."/>
            <person name="Nishizawa T."/>
        </authorList>
    </citation>
    <scope>NUCLEOTIDE SEQUENCE</scope>
    <source>
        <strain evidence="4">E1425</strain>
    </source>
</reference>
<accession>A0A9P3LUM6</accession>
<evidence type="ECO:0000256" key="1">
    <source>
        <dbReference type="ARBA" id="ARBA00016056"/>
    </source>
</evidence>
<evidence type="ECO:0000256" key="2">
    <source>
        <dbReference type="SAM" id="SignalP"/>
    </source>
</evidence>
<dbReference type="SMART" id="SM00737">
    <property type="entry name" value="ML"/>
    <property type="match status" value="1"/>
</dbReference>
<dbReference type="InterPro" id="IPR014756">
    <property type="entry name" value="Ig_E-set"/>
</dbReference>
<keyword evidence="2" id="KW-0732">Signal</keyword>
<dbReference type="AlphaFoldDB" id="A0A9P3LUM6"/>
<evidence type="ECO:0000259" key="3">
    <source>
        <dbReference type="SMART" id="SM00737"/>
    </source>
</evidence>